<dbReference type="Proteomes" id="UP000663834">
    <property type="component" value="Unassembled WGS sequence"/>
</dbReference>
<dbReference type="Proteomes" id="UP000663842">
    <property type="component" value="Unassembled WGS sequence"/>
</dbReference>
<evidence type="ECO:0000313" key="12">
    <source>
        <dbReference type="Proteomes" id="UP000663842"/>
    </source>
</evidence>
<reference evidence="8" key="1">
    <citation type="submission" date="2021-02" db="EMBL/GenBank/DDBJ databases">
        <authorList>
            <person name="Nowell W R."/>
        </authorList>
    </citation>
    <scope>NUCLEOTIDE SEQUENCE</scope>
</reference>
<evidence type="ECO:0000313" key="8">
    <source>
        <dbReference type="EMBL" id="CAF4048395.1"/>
    </source>
</evidence>
<evidence type="ECO:0000313" key="10">
    <source>
        <dbReference type="EMBL" id="CAF4273113.1"/>
    </source>
</evidence>
<proteinExistence type="predicted"/>
<dbReference type="Proteomes" id="UP000663856">
    <property type="component" value="Unassembled WGS sequence"/>
</dbReference>
<dbReference type="EMBL" id="CAJNRE010016296">
    <property type="protein sequence ID" value="CAF2144971.1"/>
    <property type="molecule type" value="Genomic_DNA"/>
</dbReference>
<dbReference type="EMBL" id="CAJOBJ010031010">
    <property type="protein sequence ID" value="CAF4273113.1"/>
    <property type="molecule type" value="Genomic_DNA"/>
</dbReference>
<dbReference type="EMBL" id="CAJOBH010110375">
    <property type="protein sequence ID" value="CAF4658117.1"/>
    <property type="molecule type" value="Genomic_DNA"/>
</dbReference>
<evidence type="ECO:0000313" key="11">
    <source>
        <dbReference type="EMBL" id="CAF4658117.1"/>
    </source>
</evidence>
<evidence type="ECO:0000313" key="4">
    <source>
        <dbReference type="EMBL" id="CAF2094024.1"/>
    </source>
</evidence>
<evidence type="ECO:0000313" key="13">
    <source>
        <dbReference type="Proteomes" id="UP000663866"/>
    </source>
</evidence>
<dbReference type="EMBL" id="CAJNRG010017940">
    <property type="protein sequence ID" value="CAF2242763.1"/>
    <property type="molecule type" value="Genomic_DNA"/>
</dbReference>
<dbReference type="Proteomes" id="UP000676336">
    <property type="component" value="Unassembled WGS sequence"/>
</dbReference>
<evidence type="ECO:0000313" key="7">
    <source>
        <dbReference type="EMBL" id="CAF3994328.1"/>
    </source>
</evidence>
<protein>
    <submittedName>
        <fullName evidence="8">Uncharacterized protein</fullName>
    </submittedName>
</protein>
<name>A0A819RIM2_9BILA</name>
<evidence type="ECO:0000313" key="9">
    <source>
        <dbReference type="EMBL" id="CAF4272533.1"/>
    </source>
</evidence>
<dbReference type="EMBL" id="CAJNOW010000439">
    <property type="protein sequence ID" value="CAF1277000.1"/>
    <property type="molecule type" value="Genomic_DNA"/>
</dbReference>
<dbReference type="Proteomes" id="UP000663855">
    <property type="component" value="Unassembled WGS sequence"/>
</dbReference>
<evidence type="ECO:0000313" key="2">
    <source>
        <dbReference type="EMBL" id="CAF1277000.1"/>
    </source>
</evidence>
<dbReference type="OrthoDB" id="10421042at2759"/>
<evidence type="ECO:0000313" key="3">
    <source>
        <dbReference type="EMBL" id="CAF1599099.1"/>
    </source>
</evidence>
<dbReference type="EMBL" id="CAJOBG010009738">
    <property type="protein sequence ID" value="CAF4272533.1"/>
    <property type="molecule type" value="Genomic_DNA"/>
</dbReference>
<dbReference type="Proteomes" id="UP000663887">
    <property type="component" value="Unassembled WGS sequence"/>
</dbReference>
<dbReference type="EMBL" id="CAJOBI010004208">
    <property type="protein sequence ID" value="CAF3994328.1"/>
    <property type="molecule type" value="Genomic_DNA"/>
</dbReference>
<feature type="compositionally biased region" description="Polar residues" evidence="1">
    <location>
        <begin position="70"/>
        <end position="83"/>
    </location>
</feature>
<evidence type="ECO:0000256" key="1">
    <source>
        <dbReference type="SAM" id="MobiDB-lite"/>
    </source>
</evidence>
<evidence type="ECO:0000313" key="5">
    <source>
        <dbReference type="EMBL" id="CAF2144971.1"/>
    </source>
</evidence>
<dbReference type="Proteomes" id="UP000663824">
    <property type="component" value="Unassembled WGS sequence"/>
</dbReference>
<dbReference type="Proteomes" id="UP000663866">
    <property type="component" value="Unassembled WGS sequence"/>
</dbReference>
<evidence type="ECO:0000313" key="6">
    <source>
        <dbReference type="EMBL" id="CAF2242763.1"/>
    </source>
</evidence>
<comment type="caution">
    <text evidence="8">The sequence shown here is derived from an EMBL/GenBank/DDBJ whole genome shotgun (WGS) entry which is preliminary data.</text>
</comment>
<gene>
    <name evidence="11" type="ORF">BYL167_LOCUS42471</name>
    <name evidence="3" type="ORF">CJN711_LOCUS34942</name>
    <name evidence="10" type="ORF">GIL414_LOCUS24635</name>
    <name evidence="2" type="ORF">KQP761_LOCUS3586</name>
    <name evidence="5" type="ORF">MBJ925_LOCUS30124</name>
    <name evidence="9" type="ORF">OVN521_LOCUS30173</name>
    <name evidence="7" type="ORF">SMN809_LOCUS11577</name>
    <name evidence="8" type="ORF">UXM345_LOCUS19057</name>
    <name evidence="4" type="ORF">WKI299_LOCUS18803</name>
    <name evidence="6" type="ORF">XDN619_LOCUS34894</name>
</gene>
<sequence length="152" mass="18300">MTQNDDINYHDQNNSHQMMYLETENTRNKEGNENDLFIYPYRHTRKRRNDHSEGEITSQASFTPKRRNTEQINDNTNSSYGIQGETTTTSSYFKNNRTFCKQTNEVTYQNHTHESYNRKQQKQTHESFSRFRIKPNDNNYPAQRCHHYQGFT</sequence>
<dbReference type="Proteomes" id="UP000681967">
    <property type="component" value="Unassembled WGS sequence"/>
</dbReference>
<dbReference type="Proteomes" id="UP000681720">
    <property type="component" value="Unassembled WGS sequence"/>
</dbReference>
<dbReference type="EMBL" id="CAJNOV010017015">
    <property type="protein sequence ID" value="CAF1599099.1"/>
    <property type="molecule type" value="Genomic_DNA"/>
</dbReference>
<accession>A0A819RIM2</accession>
<feature type="region of interest" description="Disordered" evidence="1">
    <location>
        <begin position="45"/>
        <end position="83"/>
    </location>
</feature>
<dbReference type="EMBL" id="CAJNRF010007696">
    <property type="protein sequence ID" value="CAF2094024.1"/>
    <property type="molecule type" value="Genomic_DNA"/>
</dbReference>
<keyword evidence="13" id="KW-1185">Reference proteome</keyword>
<organism evidence="8 12">
    <name type="scientific">Rotaria magnacalcarata</name>
    <dbReference type="NCBI Taxonomy" id="392030"/>
    <lineage>
        <taxon>Eukaryota</taxon>
        <taxon>Metazoa</taxon>
        <taxon>Spiralia</taxon>
        <taxon>Gnathifera</taxon>
        <taxon>Rotifera</taxon>
        <taxon>Eurotatoria</taxon>
        <taxon>Bdelloidea</taxon>
        <taxon>Philodinida</taxon>
        <taxon>Philodinidae</taxon>
        <taxon>Rotaria</taxon>
    </lineage>
</organism>
<dbReference type="AlphaFoldDB" id="A0A819RIM2"/>
<dbReference type="EMBL" id="CAJOBF010002658">
    <property type="protein sequence ID" value="CAF4048395.1"/>
    <property type="molecule type" value="Genomic_DNA"/>
</dbReference>